<comment type="subcellular location">
    <subcellularLocation>
        <location evidence="2">Endosome membrane</location>
        <topology evidence="2">Multi-pass membrane protein</topology>
    </subcellularLocation>
    <subcellularLocation>
        <location evidence="1">Lysosome membrane</location>
        <topology evidence="1">Multi-pass membrane protein</topology>
    </subcellularLocation>
</comment>
<dbReference type="GO" id="GO:0010008">
    <property type="term" value="C:endosome membrane"/>
    <property type="evidence" value="ECO:0007669"/>
    <property type="project" value="UniProtKB-SubCell"/>
</dbReference>
<feature type="transmembrane region" description="Helical" evidence="10">
    <location>
        <begin position="9"/>
        <end position="27"/>
    </location>
</feature>
<reference evidence="12" key="2">
    <citation type="submission" date="2020-10" db="UniProtKB">
        <authorList>
            <consortium name="WormBaseParasite"/>
        </authorList>
    </citation>
    <scope>IDENTIFICATION</scope>
</reference>
<keyword evidence="8 10" id="KW-0472">Membrane</keyword>
<keyword evidence="4" id="KW-0813">Transport</keyword>
<evidence type="ECO:0000313" key="11">
    <source>
        <dbReference type="Proteomes" id="UP000492821"/>
    </source>
</evidence>
<dbReference type="InterPro" id="IPR026218">
    <property type="entry name" value="HRG"/>
</dbReference>
<evidence type="ECO:0000256" key="8">
    <source>
        <dbReference type="ARBA" id="ARBA00023136"/>
    </source>
</evidence>
<evidence type="ECO:0000256" key="9">
    <source>
        <dbReference type="ARBA" id="ARBA00023228"/>
    </source>
</evidence>
<name>A0A7E4VF29_PANRE</name>
<keyword evidence="5 10" id="KW-0812">Transmembrane</keyword>
<protein>
    <submittedName>
        <fullName evidence="12">Heme transporter hrg-1</fullName>
    </submittedName>
</protein>
<dbReference type="PRINTS" id="PR02095">
    <property type="entry name" value="TRNSPORTRHRG"/>
</dbReference>
<dbReference type="PANTHER" id="PTHR31525:SF1">
    <property type="entry name" value="HEME TRANSPORTER HRG1"/>
    <property type="match status" value="1"/>
</dbReference>
<keyword evidence="11" id="KW-1185">Reference proteome</keyword>
<dbReference type="AlphaFoldDB" id="A0A7E4VF29"/>
<evidence type="ECO:0000256" key="7">
    <source>
        <dbReference type="ARBA" id="ARBA00022989"/>
    </source>
</evidence>
<organism evidence="11 12">
    <name type="scientific">Panagrellus redivivus</name>
    <name type="common">Microworm</name>
    <dbReference type="NCBI Taxonomy" id="6233"/>
    <lineage>
        <taxon>Eukaryota</taxon>
        <taxon>Metazoa</taxon>
        <taxon>Ecdysozoa</taxon>
        <taxon>Nematoda</taxon>
        <taxon>Chromadorea</taxon>
        <taxon>Rhabditida</taxon>
        <taxon>Tylenchina</taxon>
        <taxon>Panagrolaimomorpha</taxon>
        <taxon>Panagrolaimoidea</taxon>
        <taxon>Panagrolaimidae</taxon>
        <taxon>Panagrellus</taxon>
    </lineage>
</organism>
<evidence type="ECO:0000313" key="12">
    <source>
        <dbReference type="WBParaSite" id="Pan_g2032.t1"/>
    </source>
</evidence>
<keyword evidence="6" id="KW-0967">Endosome</keyword>
<feature type="transmembrane region" description="Helical" evidence="10">
    <location>
        <begin position="33"/>
        <end position="52"/>
    </location>
</feature>
<feature type="transmembrane region" description="Helical" evidence="10">
    <location>
        <begin position="111"/>
        <end position="131"/>
    </location>
</feature>
<dbReference type="GO" id="GO:0020037">
    <property type="term" value="F:heme binding"/>
    <property type="evidence" value="ECO:0007669"/>
    <property type="project" value="TreeGrafter"/>
</dbReference>
<accession>A0A7E4VF29</accession>
<dbReference type="GO" id="GO:0015232">
    <property type="term" value="F:heme transmembrane transporter activity"/>
    <property type="evidence" value="ECO:0007669"/>
    <property type="project" value="InterPro"/>
</dbReference>
<evidence type="ECO:0000256" key="6">
    <source>
        <dbReference type="ARBA" id="ARBA00022753"/>
    </source>
</evidence>
<evidence type="ECO:0000256" key="3">
    <source>
        <dbReference type="ARBA" id="ARBA00006203"/>
    </source>
</evidence>
<dbReference type="GO" id="GO:0005765">
    <property type="term" value="C:lysosomal membrane"/>
    <property type="evidence" value="ECO:0007669"/>
    <property type="project" value="UniProtKB-SubCell"/>
</dbReference>
<proteinExistence type="inferred from homology"/>
<keyword evidence="9" id="KW-0458">Lysosome</keyword>
<dbReference type="PANTHER" id="PTHR31525">
    <property type="entry name" value="HEME TRANSPORTER HRG1"/>
    <property type="match status" value="1"/>
</dbReference>
<evidence type="ECO:0000256" key="2">
    <source>
        <dbReference type="ARBA" id="ARBA00004337"/>
    </source>
</evidence>
<evidence type="ECO:0000256" key="5">
    <source>
        <dbReference type="ARBA" id="ARBA00022692"/>
    </source>
</evidence>
<evidence type="ECO:0000256" key="1">
    <source>
        <dbReference type="ARBA" id="ARBA00004155"/>
    </source>
</evidence>
<comment type="similarity">
    <text evidence="3">Belongs to the HRG family.</text>
</comment>
<sequence>MHKGMVFKLVWACIGISAGILAGISFAGQYHNWVATALALFSSLCAVFLFYLHWSYHKHTFATWSPLKVKLTIWINAILCILGLVGMTVCLIVAGVRHQTLTHDGLMGTNLWIAAVWCWMTFKWTMMSAIYGRRYAAKIAANAENAEALTTE</sequence>
<feature type="transmembrane region" description="Helical" evidence="10">
    <location>
        <begin position="73"/>
        <end position="96"/>
    </location>
</feature>
<reference evidence="11" key="1">
    <citation type="journal article" date="2013" name="Genetics">
        <title>The draft genome and transcriptome of Panagrellus redivivus are shaped by the harsh demands of a free-living lifestyle.</title>
        <authorList>
            <person name="Srinivasan J."/>
            <person name="Dillman A.R."/>
            <person name="Macchietto M.G."/>
            <person name="Heikkinen L."/>
            <person name="Lakso M."/>
            <person name="Fracchia K.M."/>
            <person name="Antoshechkin I."/>
            <person name="Mortazavi A."/>
            <person name="Wong G."/>
            <person name="Sternberg P.W."/>
        </authorList>
    </citation>
    <scope>NUCLEOTIDE SEQUENCE [LARGE SCALE GENOMIC DNA]</scope>
    <source>
        <strain evidence="11">MT8872</strain>
    </source>
</reference>
<keyword evidence="7 10" id="KW-1133">Transmembrane helix</keyword>
<dbReference type="GO" id="GO:0005886">
    <property type="term" value="C:plasma membrane"/>
    <property type="evidence" value="ECO:0007669"/>
    <property type="project" value="TreeGrafter"/>
</dbReference>
<dbReference type="Pfam" id="PF16954">
    <property type="entry name" value="HRG"/>
    <property type="match status" value="1"/>
</dbReference>
<dbReference type="Proteomes" id="UP000492821">
    <property type="component" value="Unassembled WGS sequence"/>
</dbReference>
<evidence type="ECO:0000256" key="10">
    <source>
        <dbReference type="SAM" id="Phobius"/>
    </source>
</evidence>
<evidence type="ECO:0000256" key="4">
    <source>
        <dbReference type="ARBA" id="ARBA00022448"/>
    </source>
</evidence>
<dbReference type="WBParaSite" id="Pan_g2032.t1">
    <property type="protein sequence ID" value="Pan_g2032.t1"/>
    <property type="gene ID" value="Pan_g2032"/>
</dbReference>